<protein>
    <submittedName>
        <fullName evidence="1">Uncharacterized protein</fullName>
    </submittedName>
</protein>
<organism evidence="1">
    <name type="scientific">uncultured Dysgonomonas sp</name>
    <dbReference type="NCBI Taxonomy" id="206096"/>
    <lineage>
        <taxon>Bacteria</taxon>
        <taxon>Pseudomonadati</taxon>
        <taxon>Bacteroidota</taxon>
        <taxon>Bacteroidia</taxon>
        <taxon>Bacteroidales</taxon>
        <taxon>Dysgonomonadaceae</taxon>
        <taxon>Dysgonomonas</taxon>
        <taxon>environmental samples</taxon>
    </lineage>
</organism>
<gene>
    <name evidence="1" type="ORF">KL86DYS2_10807</name>
</gene>
<sequence length="52" mass="6334">MYIYHNRNKDEYKAFQFLTEVAEYTGISYNTLQKYFAKTDRYDKSGITIHKE</sequence>
<proteinExistence type="predicted"/>
<accession>A0A212J5X7</accession>
<dbReference type="EMBL" id="FLUL01000001">
    <property type="protein sequence ID" value="SBV94869.1"/>
    <property type="molecule type" value="Genomic_DNA"/>
</dbReference>
<evidence type="ECO:0000313" key="1">
    <source>
        <dbReference type="EMBL" id="SBV94869.1"/>
    </source>
</evidence>
<reference evidence="1" key="1">
    <citation type="submission" date="2016-04" db="EMBL/GenBank/DDBJ databases">
        <authorList>
            <person name="Evans L.H."/>
            <person name="Alamgir A."/>
            <person name="Owens N."/>
            <person name="Weber N.D."/>
            <person name="Virtaneva K."/>
            <person name="Barbian K."/>
            <person name="Babar A."/>
            <person name="Rosenke K."/>
        </authorList>
    </citation>
    <scope>NUCLEOTIDE SEQUENCE</scope>
    <source>
        <strain evidence="1">86-2</strain>
    </source>
</reference>
<name>A0A212J5X7_9BACT</name>
<dbReference type="AlphaFoldDB" id="A0A212J5X7"/>